<gene>
    <name evidence="1" type="ORF">GCM10008014_08530</name>
</gene>
<dbReference type="EMBL" id="BMFU01000001">
    <property type="protein sequence ID" value="GGH46094.1"/>
    <property type="molecule type" value="Genomic_DNA"/>
</dbReference>
<name>A0ABQ1Z351_9BACL</name>
<evidence type="ECO:0000313" key="2">
    <source>
        <dbReference type="Proteomes" id="UP000652153"/>
    </source>
</evidence>
<reference evidence="2" key="1">
    <citation type="journal article" date="2019" name="Int. J. Syst. Evol. Microbiol.">
        <title>The Global Catalogue of Microorganisms (GCM) 10K type strain sequencing project: providing services to taxonomists for standard genome sequencing and annotation.</title>
        <authorList>
            <consortium name="The Broad Institute Genomics Platform"/>
            <consortium name="The Broad Institute Genome Sequencing Center for Infectious Disease"/>
            <person name="Wu L."/>
            <person name="Ma J."/>
        </authorList>
    </citation>
    <scope>NUCLEOTIDE SEQUENCE [LARGE SCALE GENOMIC DNA]</scope>
    <source>
        <strain evidence="2">CGMCC 1.12770</strain>
    </source>
</reference>
<dbReference type="RefSeq" id="WP_188591348.1">
    <property type="nucleotide sequence ID" value="NZ_BMFU01000001.1"/>
</dbReference>
<accession>A0ABQ1Z351</accession>
<protein>
    <submittedName>
        <fullName evidence="1">Uncharacterized protein</fullName>
    </submittedName>
</protein>
<keyword evidence="2" id="KW-1185">Reference proteome</keyword>
<dbReference type="Proteomes" id="UP000652153">
    <property type="component" value="Unassembled WGS sequence"/>
</dbReference>
<proteinExistence type="predicted"/>
<evidence type="ECO:0000313" key="1">
    <source>
        <dbReference type="EMBL" id="GGH46094.1"/>
    </source>
</evidence>
<organism evidence="1 2">
    <name type="scientific">Paenibacillus silvae</name>
    <dbReference type="NCBI Taxonomy" id="1325358"/>
    <lineage>
        <taxon>Bacteria</taxon>
        <taxon>Bacillati</taxon>
        <taxon>Bacillota</taxon>
        <taxon>Bacilli</taxon>
        <taxon>Bacillales</taxon>
        <taxon>Paenibacillaceae</taxon>
        <taxon>Paenibacillus</taxon>
    </lineage>
</organism>
<comment type="caution">
    <text evidence="1">The sequence shown here is derived from an EMBL/GenBank/DDBJ whole genome shotgun (WGS) entry which is preliminary data.</text>
</comment>
<sequence length="89" mass="10118">MRYFEISSPYYALIKAENEEQAIGKYVELVADEHDDTLKEDIKEVERDYALVIHARAGSDDGEIRTHAEALEDFNKPEADILAVTSELC</sequence>